<dbReference type="InterPro" id="IPR029052">
    <property type="entry name" value="Metallo-depent_PP-like"/>
</dbReference>
<dbReference type="PANTHER" id="PTHR11668">
    <property type="entry name" value="SERINE/THREONINE PROTEIN PHOSPHATASE"/>
    <property type="match status" value="1"/>
</dbReference>
<dbReference type="Pfam" id="PF16891">
    <property type="entry name" value="STPPase_N"/>
    <property type="match status" value="1"/>
</dbReference>
<dbReference type="SMART" id="SM00156">
    <property type="entry name" value="PP2Ac"/>
    <property type="match status" value="1"/>
</dbReference>
<evidence type="ECO:0000256" key="10">
    <source>
        <dbReference type="SAM" id="MobiDB-lite"/>
    </source>
</evidence>
<evidence type="ECO:0000256" key="3">
    <source>
        <dbReference type="ARBA" id="ARBA00022723"/>
    </source>
</evidence>
<reference evidence="13" key="1">
    <citation type="submission" date="2016-11" db="UniProtKB">
        <authorList>
            <consortium name="WormBaseParasite"/>
        </authorList>
    </citation>
    <scope>IDENTIFICATION</scope>
</reference>
<feature type="compositionally biased region" description="Low complexity" evidence="10">
    <location>
        <begin position="1052"/>
        <end position="1061"/>
    </location>
</feature>
<evidence type="ECO:0000259" key="11">
    <source>
        <dbReference type="PROSITE" id="PS00125"/>
    </source>
</evidence>
<name>A0A1I8JA27_9PLAT</name>
<keyword evidence="12" id="KW-1185">Reference proteome</keyword>
<keyword evidence="4 9" id="KW-0378">Hydrolase</keyword>
<dbReference type="Gene3D" id="3.60.21.10">
    <property type="match status" value="1"/>
</dbReference>
<feature type="region of interest" description="Disordered" evidence="10">
    <location>
        <begin position="61"/>
        <end position="103"/>
    </location>
</feature>
<accession>A0A1I8JA27</accession>
<dbReference type="PANTHER" id="PTHR11668:SF300">
    <property type="entry name" value="SERINE_THREONINE-PROTEIN PHOSPHATASE"/>
    <property type="match status" value="1"/>
</dbReference>
<dbReference type="AlphaFoldDB" id="A0A1I8JA27"/>
<dbReference type="InterPro" id="IPR004843">
    <property type="entry name" value="Calcineurin-like_PHP"/>
</dbReference>
<dbReference type="InterPro" id="IPR006186">
    <property type="entry name" value="Ser/Thr-sp_prot-phosphatase"/>
</dbReference>
<evidence type="ECO:0000313" key="12">
    <source>
        <dbReference type="Proteomes" id="UP000095280"/>
    </source>
</evidence>
<comment type="cofactor">
    <cofactor evidence="1">
        <name>Mn(2+)</name>
        <dbReference type="ChEBI" id="CHEBI:29035"/>
    </cofactor>
</comment>
<dbReference type="CDD" id="cd07414">
    <property type="entry name" value="MPP_PP1_PPKL"/>
    <property type="match status" value="1"/>
</dbReference>
<dbReference type="SUPFAM" id="SSF56300">
    <property type="entry name" value="Metallo-dependent phosphatases"/>
    <property type="match status" value="1"/>
</dbReference>
<evidence type="ECO:0000256" key="8">
    <source>
        <dbReference type="ARBA" id="ARBA00048336"/>
    </source>
</evidence>
<evidence type="ECO:0000256" key="7">
    <source>
        <dbReference type="ARBA" id="ARBA00047761"/>
    </source>
</evidence>
<feature type="region of interest" description="Disordered" evidence="10">
    <location>
        <begin position="1033"/>
        <end position="1061"/>
    </location>
</feature>
<dbReference type="WBParaSite" id="maker-uti_cns_0046427-snap-gene-0.3-mRNA-1">
    <property type="protein sequence ID" value="maker-uti_cns_0046427-snap-gene-0.3-mRNA-1"/>
    <property type="gene ID" value="maker-uti_cns_0046427-snap-gene-0.3"/>
</dbReference>
<proteinExistence type="inferred from homology"/>
<keyword evidence="6" id="KW-0464">Manganese</keyword>
<evidence type="ECO:0000256" key="1">
    <source>
        <dbReference type="ARBA" id="ARBA00001936"/>
    </source>
</evidence>
<dbReference type="GO" id="GO:0005737">
    <property type="term" value="C:cytoplasm"/>
    <property type="evidence" value="ECO:0007669"/>
    <property type="project" value="TreeGrafter"/>
</dbReference>
<dbReference type="FunFam" id="3.60.21.10:FF:000004">
    <property type="entry name" value="Serine/threonine-protein phosphatase"/>
    <property type="match status" value="1"/>
</dbReference>
<evidence type="ECO:0000256" key="6">
    <source>
        <dbReference type="ARBA" id="ARBA00023211"/>
    </source>
</evidence>
<sequence length="1153" mass="125354">VLSVRDLCTRNILEPQQTSLTTAHQPSQQPTQLTQMTQLTQTAVLAAAPVQIRCASAAAPTGAAATPLPPPAPRKAVSAKVGAARTPPAGDPEAGHSVSSATASPATGLASQLAAVLSRGAPRLSFMDRTRAYRQHHCPLPDNPRVFGQLLEPSPYCHGLPDAESARSETTTSTTKTICATAAANVLLSIEQLHNLMAERRHLVGIVDCRDESETSRLDLTHLVSFSVRDLLEADSLQLERLSKAYRYLVLVSNLIGCPQEALLLLRDQLMQHLKLCCNSCSLAIHVLDCDVNLATYLGGNSQMPTVFEDFIYLIHEQQFTPSAESLSLYQSVLTDSKTVEKFCHFQLSGKRVACLRLASFSEDVEAALWLMKHTEDKGECVLLCFGSVPVGKALVVAFTMWKHRHLLRDAVRRVRDAWAVVELDAGREKELLDVERRLLGSQIQLIYNTCEIVILFTVRGSRPGKNVQLSEGEIRGLCLKSREIFLSQPILLELEAPLKICGDIHGQYYDLLRLFEYGGFPPESNYLFLGDYVDRGKQSLETICLLLAYKIKYPENFFLLRGNHECASINRIYGFYDECKRRYNIKLWKTFTDCFNCLPIAAIIDEKIFCCHGGLSPDLQTMEQIRRIMRPTDVPDQGLLCDLLWSDPDKETMGWGENDRGVSFTFGAEVVAKFLHKHDLDLICRAHQVVEDGYEFFAKRQLVTLFSAPNYCGEFDNAGAMMSVDETLMCSFQILKPADKKKFPYGGIGSGRPTTLKTTNFAVKVVKESLNTLQPNLLCSNLLSAECPPPQLSVARTSGTLQLTEKTHCGNVAGQQGLVSVLVPHPLHLLSEQAAVQPPGNGQDAVDGRANARVLIVQPGQPGFAGAQPHSIAGVVQALDQARVELVHLVGVHGRAGGGQNFAEAAASQEPKAVSNSSRTGFKDSDIVESESVVDWADSRVHRQATATRRIASAVRPARQRQLGRMSCPMMSGMCSGSWPCGWGRPGQQQEQLQPQFHIFVHMQADPKHLHEVGQAPFSIQAVGAAGDIAGGQSGGHLGQQRPGQAWLSTGQQAGQHAEGAGELPVAVRGPLDVRPDEAPPERRLGEVAGVEDCLVYAAANAGLVVSCGAIGGGDQRLQVLGRVGLGRQDQVRQQLGGLQPGGGHPVGEVAG</sequence>
<protein>
    <recommendedName>
        <fullName evidence="9">Serine/threonine-protein phosphatase</fullName>
        <ecNumber evidence="9">3.1.3.16</ecNumber>
    </recommendedName>
</protein>
<comment type="similarity">
    <text evidence="2">Belongs to the PPP phosphatase family. PP-1 subfamily.</text>
</comment>
<feature type="domain" description="Serine/threonine specific protein phosphatases" evidence="11">
    <location>
        <begin position="561"/>
        <end position="566"/>
    </location>
</feature>
<dbReference type="Pfam" id="PF00149">
    <property type="entry name" value="Metallophos"/>
    <property type="match status" value="1"/>
</dbReference>
<evidence type="ECO:0000256" key="5">
    <source>
        <dbReference type="ARBA" id="ARBA00022912"/>
    </source>
</evidence>
<dbReference type="PROSITE" id="PS00125">
    <property type="entry name" value="SER_THR_PHOSPHATASE"/>
    <property type="match status" value="1"/>
</dbReference>
<keyword evidence="3" id="KW-0479">Metal-binding</keyword>
<evidence type="ECO:0000313" key="13">
    <source>
        <dbReference type="WBParaSite" id="maker-uti_cns_0046427-snap-gene-0.3-mRNA-1"/>
    </source>
</evidence>
<dbReference type="InterPro" id="IPR050341">
    <property type="entry name" value="PP1_catalytic_subunit"/>
</dbReference>
<comment type="catalytic activity">
    <reaction evidence="8 9">
        <text>O-phospho-L-threonyl-[protein] + H2O = L-threonyl-[protein] + phosphate</text>
        <dbReference type="Rhea" id="RHEA:47004"/>
        <dbReference type="Rhea" id="RHEA-COMP:11060"/>
        <dbReference type="Rhea" id="RHEA-COMP:11605"/>
        <dbReference type="ChEBI" id="CHEBI:15377"/>
        <dbReference type="ChEBI" id="CHEBI:30013"/>
        <dbReference type="ChEBI" id="CHEBI:43474"/>
        <dbReference type="ChEBI" id="CHEBI:61977"/>
        <dbReference type="EC" id="3.1.3.16"/>
    </reaction>
</comment>
<dbReference type="EC" id="3.1.3.16" evidence="9"/>
<dbReference type="GO" id="GO:0005634">
    <property type="term" value="C:nucleus"/>
    <property type="evidence" value="ECO:0007669"/>
    <property type="project" value="TreeGrafter"/>
</dbReference>
<dbReference type="PRINTS" id="PR00114">
    <property type="entry name" value="STPHPHTASE"/>
</dbReference>
<organism evidence="12 13">
    <name type="scientific">Macrostomum lignano</name>
    <dbReference type="NCBI Taxonomy" id="282301"/>
    <lineage>
        <taxon>Eukaryota</taxon>
        <taxon>Metazoa</taxon>
        <taxon>Spiralia</taxon>
        <taxon>Lophotrochozoa</taxon>
        <taxon>Platyhelminthes</taxon>
        <taxon>Rhabditophora</taxon>
        <taxon>Macrostomorpha</taxon>
        <taxon>Macrostomida</taxon>
        <taxon>Macrostomidae</taxon>
        <taxon>Macrostomum</taxon>
    </lineage>
</organism>
<dbReference type="GO" id="GO:0004722">
    <property type="term" value="F:protein serine/threonine phosphatase activity"/>
    <property type="evidence" value="ECO:0007669"/>
    <property type="project" value="UniProtKB-EC"/>
</dbReference>
<evidence type="ECO:0000256" key="2">
    <source>
        <dbReference type="ARBA" id="ARBA00005333"/>
    </source>
</evidence>
<comment type="catalytic activity">
    <reaction evidence="7">
        <text>O-phospho-L-seryl-[protein] + H2O = L-seryl-[protein] + phosphate</text>
        <dbReference type="Rhea" id="RHEA:20629"/>
        <dbReference type="Rhea" id="RHEA-COMP:9863"/>
        <dbReference type="Rhea" id="RHEA-COMP:11604"/>
        <dbReference type="ChEBI" id="CHEBI:15377"/>
        <dbReference type="ChEBI" id="CHEBI:29999"/>
        <dbReference type="ChEBI" id="CHEBI:43474"/>
        <dbReference type="ChEBI" id="CHEBI:83421"/>
        <dbReference type="EC" id="3.1.3.16"/>
    </reaction>
</comment>
<dbReference type="InterPro" id="IPR031675">
    <property type="entry name" value="STPPase_N"/>
</dbReference>
<keyword evidence="5" id="KW-0904">Protein phosphatase</keyword>
<evidence type="ECO:0000256" key="9">
    <source>
        <dbReference type="RuleBase" id="RU004273"/>
    </source>
</evidence>
<evidence type="ECO:0000256" key="4">
    <source>
        <dbReference type="ARBA" id="ARBA00022801"/>
    </source>
</evidence>
<dbReference type="GO" id="GO:0046872">
    <property type="term" value="F:metal ion binding"/>
    <property type="evidence" value="ECO:0007669"/>
    <property type="project" value="UniProtKB-KW"/>
</dbReference>
<dbReference type="Proteomes" id="UP000095280">
    <property type="component" value="Unplaced"/>
</dbReference>